<proteinExistence type="predicted"/>
<dbReference type="Proteomes" id="UP001306508">
    <property type="component" value="Unassembled WGS sequence"/>
</dbReference>
<organism evidence="1 2">
    <name type="scientific">Arxiozyma heterogenica</name>
    <dbReference type="NCBI Taxonomy" id="278026"/>
    <lineage>
        <taxon>Eukaryota</taxon>
        <taxon>Fungi</taxon>
        <taxon>Dikarya</taxon>
        <taxon>Ascomycota</taxon>
        <taxon>Saccharomycotina</taxon>
        <taxon>Saccharomycetes</taxon>
        <taxon>Saccharomycetales</taxon>
        <taxon>Saccharomycetaceae</taxon>
        <taxon>Arxiozyma</taxon>
    </lineage>
</organism>
<dbReference type="AlphaFoldDB" id="A0AAN8A9Z3"/>
<name>A0AAN8A9Z3_9SACH</name>
<dbReference type="PANTHER" id="PTHR43885:SF1">
    <property type="entry name" value="SUPERFAMILY HYDROLASE, PUTATIVE (AFU_ORTHOLOGUE AFUA_4G13290)-RELATED"/>
    <property type="match status" value="1"/>
</dbReference>
<dbReference type="Pfam" id="PF00702">
    <property type="entry name" value="Hydrolase"/>
    <property type="match status" value="1"/>
</dbReference>
<dbReference type="PANTHER" id="PTHR43885">
    <property type="entry name" value="HALOACID DEHALOGENASE-LIKE HYDROLASE"/>
    <property type="match status" value="1"/>
</dbReference>
<dbReference type="Gene3D" id="3.40.50.1000">
    <property type="entry name" value="HAD superfamily/HAD-like"/>
    <property type="match status" value="1"/>
</dbReference>
<comment type="caution">
    <text evidence="1">The sequence shown here is derived from an EMBL/GenBank/DDBJ whole genome shotgun (WGS) entry which is preliminary data.</text>
</comment>
<dbReference type="InterPro" id="IPR036412">
    <property type="entry name" value="HAD-like_sf"/>
</dbReference>
<dbReference type="SFLD" id="SFLDS00003">
    <property type="entry name" value="Haloacid_Dehalogenase"/>
    <property type="match status" value="1"/>
</dbReference>
<dbReference type="InterPro" id="IPR006439">
    <property type="entry name" value="HAD-SF_hydro_IA"/>
</dbReference>
<dbReference type="SFLD" id="SFLDG01129">
    <property type="entry name" value="C1.5:_HAD__Beta-PGM__Phosphata"/>
    <property type="match status" value="1"/>
</dbReference>
<dbReference type="Gene3D" id="1.10.260.80">
    <property type="match status" value="1"/>
</dbReference>
<evidence type="ECO:0000313" key="2">
    <source>
        <dbReference type="Proteomes" id="UP001306508"/>
    </source>
</evidence>
<dbReference type="EMBL" id="JAWIZZ010000006">
    <property type="protein sequence ID" value="KAK5782370.1"/>
    <property type="molecule type" value="Genomic_DNA"/>
</dbReference>
<dbReference type="SUPFAM" id="SSF56784">
    <property type="entry name" value="HAD-like"/>
    <property type="match status" value="1"/>
</dbReference>
<accession>A0AAN8A9Z3</accession>
<sequence length="220" mass="25501">MTRLDRYIGFSKQIKGVIFDMDGTLCLPQPWMFPEMRSVIGLNNKEKDILEFIEELPTTEDKKWAKEKIHEVEIKAMEEMRPQPGLIELMRFLTLNNFSKNICTRNVITPVNYLINKYIPQEWSKFDHILTREFRPTKPYPEPLLHISKLLETEPGQLIMVGDSFDDMKSGHSAGCITILLKNHVNGYLLNEHRNLIDFTVNTLDEIIPLLQGEGVVETA</sequence>
<dbReference type="NCBIfam" id="TIGR01549">
    <property type="entry name" value="HAD-SF-IA-v1"/>
    <property type="match status" value="1"/>
</dbReference>
<reference evidence="2" key="1">
    <citation type="submission" date="2023-07" db="EMBL/GenBank/DDBJ databases">
        <title>A draft genome of Kazachstania heterogenica Y-27499.</title>
        <authorList>
            <person name="Donic C."/>
            <person name="Kralova J.S."/>
            <person name="Fidel L."/>
            <person name="Ben-Dor S."/>
            <person name="Jung S."/>
        </authorList>
    </citation>
    <scope>NUCLEOTIDE SEQUENCE [LARGE SCALE GENOMIC DNA]</scope>
    <source>
        <strain evidence="2">Y27499</strain>
    </source>
</reference>
<protein>
    <submittedName>
        <fullName evidence="1">Uncharacterized protein</fullName>
    </submittedName>
</protein>
<dbReference type="GO" id="GO:0016791">
    <property type="term" value="F:phosphatase activity"/>
    <property type="evidence" value="ECO:0007669"/>
    <property type="project" value="UniProtKB-ARBA"/>
</dbReference>
<keyword evidence="2" id="KW-1185">Reference proteome</keyword>
<evidence type="ECO:0000313" key="1">
    <source>
        <dbReference type="EMBL" id="KAK5782370.1"/>
    </source>
</evidence>
<dbReference type="InterPro" id="IPR023214">
    <property type="entry name" value="HAD_sf"/>
</dbReference>
<gene>
    <name evidence="1" type="ORF">RI543_000306</name>
</gene>